<dbReference type="Gene3D" id="3.40.50.2000">
    <property type="entry name" value="Glycogen Phosphorylase B"/>
    <property type="match status" value="1"/>
</dbReference>
<proteinExistence type="predicted"/>
<organism evidence="2 3">
    <name type="scientific">Azospirillum brasilense</name>
    <dbReference type="NCBI Taxonomy" id="192"/>
    <lineage>
        <taxon>Bacteria</taxon>
        <taxon>Pseudomonadati</taxon>
        <taxon>Pseudomonadota</taxon>
        <taxon>Alphaproteobacteria</taxon>
        <taxon>Rhodospirillales</taxon>
        <taxon>Azospirillaceae</taxon>
        <taxon>Azospirillum</taxon>
    </lineage>
</organism>
<keyword evidence="1 2" id="KW-0808">Transferase</keyword>
<dbReference type="EMBL" id="CP032350">
    <property type="protein sequence ID" value="QCO19954.1"/>
    <property type="molecule type" value="Genomic_DNA"/>
</dbReference>
<name>A0A4D8RFP4_AZOBR</name>
<dbReference type="PANTHER" id="PTHR46401:SF2">
    <property type="entry name" value="GLYCOSYLTRANSFERASE WBBK-RELATED"/>
    <property type="match status" value="1"/>
</dbReference>
<dbReference type="PANTHER" id="PTHR46401">
    <property type="entry name" value="GLYCOSYLTRANSFERASE WBBK-RELATED"/>
    <property type="match status" value="1"/>
</dbReference>
<dbReference type="GO" id="GO:0016757">
    <property type="term" value="F:glycosyltransferase activity"/>
    <property type="evidence" value="ECO:0007669"/>
    <property type="project" value="TreeGrafter"/>
</dbReference>
<gene>
    <name evidence="2" type="ORF">D3869_32450</name>
</gene>
<keyword evidence="2" id="KW-0614">Plasmid</keyword>
<dbReference type="Proteomes" id="UP000298693">
    <property type="component" value="Plasmid p5"/>
</dbReference>
<dbReference type="GO" id="GO:0009103">
    <property type="term" value="P:lipopolysaccharide biosynthetic process"/>
    <property type="evidence" value="ECO:0007669"/>
    <property type="project" value="TreeGrafter"/>
</dbReference>
<dbReference type="CDD" id="cd03809">
    <property type="entry name" value="GT4_MtfB-like"/>
    <property type="match status" value="1"/>
</dbReference>
<dbReference type="Pfam" id="PF13692">
    <property type="entry name" value="Glyco_trans_1_4"/>
    <property type="match status" value="1"/>
</dbReference>
<evidence type="ECO:0000313" key="3">
    <source>
        <dbReference type="Proteomes" id="UP000298693"/>
    </source>
</evidence>
<evidence type="ECO:0000256" key="1">
    <source>
        <dbReference type="ARBA" id="ARBA00022679"/>
    </source>
</evidence>
<geneLocation type="plasmid" evidence="2">
    <name>p5</name>
</geneLocation>
<dbReference type="SUPFAM" id="SSF53756">
    <property type="entry name" value="UDP-Glycosyltransferase/glycogen phosphorylase"/>
    <property type="match status" value="1"/>
</dbReference>
<protein>
    <submittedName>
        <fullName evidence="2">Glycosyltransferase family 1 protein</fullName>
    </submittedName>
</protein>
<evidence type="ECO:0000313" key="2">
    <source>
        <dbReference type="EMBL" id="QCO19954.1"/>
    </source>
</evidence>
<sequence length="365" mass="39913">MTLTLDMSPTLINRTAVFNICNDIARIFADVDPWLYYFGVTVKQAPVAEEADTLKGILFQALSMAGEGRFDESRLNFGNVLRPSRKNGERRFFIDPLYILFSDLYPTDIVTVLDVSTVTQPEWHSPAVAALYAKAFEKLCQVQPKVITISDNTAYTFYANYGFPLDRMRTVHLYSPGHLRDGLGAPPLHAVKPYFLFVGSLEARKNILGAMHAFRCSGLHERGYQLLVVGGRGHGAPEITQLAENTPGVTLYGYASNEDLCSIYAGATGFLYPSYLEGFGVPLLEAMMYGVPSIASTTGACPEVGGPHVAYCDPDDHEGMAEAMLHIAAMGPQARAALAANMRGWVNDRFSFDAFAANIRDAVLG</sequence>
<reference evidence="2 3" key="1">
    <citation type="submission" date="2018-09" db="EMBL/GenBank/DDBJ databases">
        <title>Whole genome based analysis of evolution and adaptive divergence in Indian and Brazilian strains of Azospirillum brasilense.</title>
        <authorList>
            <person name="Singh C."/>
            <person name="Tripathi A.K."/>
        </authorList>
    </citation>
    <scope>NUCLEOTIDE SEQUENCE [LARGE SCALE GENOMIC DNA]</scope>
    <source>
        <strain evidence="2 3">MTCC4039</strain>
        <plasmid evidence="2 3">p5</plasmid>
    </source>
</reference>
<dbReference type="AlphaFoldDB" id="A0A4D8RFP4"/>
<accession>A0A4D8RFP4</accession>
<dbReference type="RefSeq" id="WP_137143743.1">
    <property type="nucleotide sequence ID" value="NZ_CP032350.1"/>
</dbReference>